<accession>A0A9P0YPS6</accession>
<feature type="compositionally biased region" description="Low complexity" evidence="1">
    <location>
        <begin position="82"/>
        <end position="108"/>
    </location>
</feature>
<sequence length="118" mass="12429">MESVTINNKTILTPPCPMGSARNHLPGTDPTYPFRNRRLRRPHRSPPPPHRRAPPRTSSRNCGVRCSPQVPRRSEIPPPASPQSSSSSSSSAASSSSSATPSGTAPSGPCKPPARGNA</sequence>
<evidence type="ECO:0000256" key="1">
    <source>
        <dbReference type="SAM" id="MobiDB-lite"/>
    </source>
</evidence>
<dbReference type="AlphaFoldDB" id="A0A9P0YPS6"/>
<proteinExistence type="predicted"/>
<comment type="caution">
    <text evidence="2">The sequence shown here is derived from an EMBL/GenBank/DDBJ whole genome shotgun (WGS) entry which is preliminary data.</text>
</comment>
<dbReference type="EMBL" id="CAMAPE010000006">
    <property type="protein sequence ID" value="CAH9070701.1"/>
    <property type="molecule type" value="Genomic_DNA"/>
</dbReference>
<dbReference type="Proteomes" id="UP001152484">
    <property type="component" value="Unassembled WGS sequence"/>
</dbReference>
<feature type="region of interest" description="Disordered" evidence="1">
    <location>
        <begin position="1"/>
        <end position="118"/>
    </location>
</feature>
<gene>
    <name evidence="2" type="ORF">CEURO_LOCUS3743</name>
</gene>
<feature type="compositionally biased region" description="Basic residues" evidence="1">
    <location>
        <begin position="35"/>
        <end position="54"/>
    </location>
</feature>
<keyword evidence="3" id="KW-1185">Reference proteome</keyword>
<name>A0A9P0YPS6_CUSEU</name>
<evidence type="ECO:0000313" key="3">
    <source>
        <dbReference type="Proteomes" id="UP001152484"/>
    </source>
</evidence>
<protein>
    <submittedName>
        <fullName evidence="2">Uncharacterized protein</fullName>
    </submittedName>
</protein>
<organism evidence="2 3">
    <name type="scientific">Cuscuta europaea</name>
    <name type="common">European dodder</name>
    <dbReference type="NCBI Taxonomy" id="41803"/>
    <lineage>
        <taxon>Eukaryota</taxon>
        <taxon>Viridiplantae</taxon>
        <taxon>Streptophyta</taxon>
        <taxon>Embryophyta</taxon>
        <taxon>Tracheophyta</taxon>
        <taxon>Spermatophyta</taxon>
        <taxon>Magnoliopsida</taxon>
        <taxon>eudicotyledons</taxon>
        <taxon>Gunneridae</taxon>
        <taxon>Pentapetalae</taxon>
        <taxon>asterids</taxon>
        <taxon>lamiids</taxon>
        <taxon>Solanales</taxon>
        <taxon>Convolvulaceae</taxon>
        <taxon>Cuscuteae</taxon>
        <taxon>Cuscuta</taxon>
        <taxon>Cuscuta subgen. Cuscuta</taxon>
    </lineage>
</organism>
<evidence type="ECO:0000313" key="2">
    <source>
        <dbReference type="EMBL" id="CAH9070701.1"/>
    </source>
</evidence>
<reference evidence="2" key="1">
    <citation type="submission" date="2022-07" db="EMBL/GenBank/DDBJ databases">
        <authorList>
            <person name="Macas J."/>
            <person name="Novak P."/>
            <person name="Neumann P."/>
        </authorList>
    </citation>
    <scope>NUCLEOTIDE SEQUENCE</scope>
</reference>
<feature type="compositionally biased region" description="Polar residues" evidence="1">
    <location>
        <begin position="1"/>
        <end position="11"/>
    </location>
</feature>